<accession>A0ABS3QDH7</accession>
<protein>
    <recommendedName>
        <fullName evidence="3">Tail tube protein</fullName>
    </recommendedName>
</protein>
<dbReference type="EMBL" id="JAGETZ010000003">
    <property type="protein sequence ID" value="MBO2009171.1"/>
    <property type="molecule type" value="Genomic_DNA"/>
</dbReference>
<organism evidence="1 2">
    <name type="scientific">Hymenobacter negativus</name>
    <dbReference type="NCBI Taxonomy" id="2795026"/>
    <lineage>
        <taxon>Bacteria</taxon>
        <taxon>Pseudomonadati</taxon>
        <taxon>Bacteroidota</taxon>
        <taxon>Cytophagia</taxon>
        <taxon>Cytophagales</taxon>
        <taxon>Hymenobacteraceae</taxon>
        <taxon>Hymenobacter</taxon>
    </lineage>
</organism>
<comment type="caution">
    <text evidence="1">The sequence shown here is derived from an EMBL/GenBank/DDBJ whole genome shotgun (WGS) entry which is preliminary data.</text>
</comment>
<evidence type="ECO:0000313" key="2">
    <source>
        <dbReference type="Proteomes" id="UP000664369"/>
    </source>
</evidence>
<sequence length="142" mass="15421">MADFVPLINGTAYAWADIRAQLLGQTVAGITAISYGVKQEKVNNYGAGNNPVSRGIGKREPNASITLEMKEVERIQAALPPGGSLLDIKSFPIVISYVNPVNQLITHTLHNAEFTENKREIKTGDTNIEVELPLIISHIEGL</sequence>
<reference evidence="1 2" key="1">
    <citation type="submission" date="2021-03" db="EMBL/GenBank/DDBJ databases">
        <authorList>
            <person name="Kim M.K."/>
        </authorList>
    </citation>
    <scope>NUCLEOTIDE SEQUENCE [LARGE SCALE GENOMIC DNA]</scope>
    <source>
        <strain evidence="1 2">BT442</strain>
    </source>
</reference>
<name>A0ABS3QDH7_9BACT</name>
<dbReference type="Proteomes" id="UP000664369">
    <property type="component" value="Unassembled WGS sequence"/>
</dbReference>
<evidence type="ECO:0008006" key="3">
    <source>
        <dbReference type="Google" id="ProtNLM"/>
    </source>
</evidence>
<keyword evidence="2" id="KW-1185">Reference proteome</keyword>
<evidence type="ECO:0000313" key="1">
    <source>
        <dbReference type="EMBL" id="MBO2009171.1"/>
    </source>
</evidence>
<proteinExistence type="predicted"/>
<dbReference type="RefSeq" id="WP_208174790.1">
    <property type="nucleotide sequence ID" value="NZ_JAGETZ010000003.1"/>
</dbReference>
<gene>
    <name evidence="1" type="ORF">J4E00_08910</name>
</gene>